<organism evidence="2 3">
    <name type="scientific">Candidatus Magasanikbacteria bacterium GW2011_GWA2_37_8</name>
    <dbReference type="NCBI Taxonomy" id="1619036"/>
    <lineage>
        <taxon>Bacteria</taxon>
        <taxon>Candidatus Magasanikiibacteriota</taxon>
    </lineage>
</organism>
<dbReference type="EMBL" id="LBTN01000023">
    <property type="protein sequence ID" value="KKQ40171.1"/>
    <property type="molecule type" value="Genomic_DNA"/>
</dbReference>
<proteinExistence type="predicted"/>
<evidence type="ECO:0000313" key="2">
    <source>
        <dbReference type="EMBL" id="KKQ40171.1"/>
    </source>
</evidence>
<gene>
    <name evidence="2" type="ORF">US58_C0023G0005</name>
</gene>
<protein>
    <submittedName>
        <fullName evidence="2">Uncharacterized protein</fullName>
    </submittedName>
</protein>
<accession>A0A0G0KHX9</accession>
<dbReference type="Proteomes" id="UP000034333">
    <property type="component" value="Unassembled WGS sequence"/>
</dbReference>
<keyword evidence="1" id="KW-1133">Transmembrane helix</keyword>
<dbReference type="STRING" id="1619036.US58_C0023G0005"/>
<feature type="transmembrane region" description="Helical" evidence="1">
    <location>
        <begin position="21"/>
        <end position="45"/>
    </location>
</feature>
<evidence type="ECO:0000313" key="3">
    <source>
        <dbReference type="Proteomes" id="UP000034333"/>
    </source>
</evidence>
<comment type="caution">
    <text evidence="2">The sequence shown here is derived from an EMBL/GenBank/DDBJ whole genome shotgun (WGS) entry which is preliminary data.</text>
</comment>
<dbReference type="AlphaFoldDB" id="A0A0G0KHX9"/>
<keyword evidence="1" id="KW-0472">Membrane</keyword>
<evidence type="ECO:0000256" key="1">
    <source>
        <dbReference type="SAM" id="Phobius"/>
    </source>
</evidence>
<reference evidence="2 3" key="1">
    <citation type="journal article" date="2015" name="Nature">
        <title>rRNA introns, odd ribosomes, and small enigmatic genomes across a large radiation of phyla.</title>
        <authorList>
            <person name="Brown C.T."/>
            <person name="Hug L.A."/>
            <person name="Thomas B.C."/>
            <person name="Sharon I."/>
            <person name="Castelle C.J."/>
            <person name="Singh A."/>
            <person name="Wilkins M.J."/>
            <person name="Williams K.H."/>
            <person name="Banfield J.F."/>
        </authorList>
    </citation>
    <scope>NUCLEOTIDE SEQUENCE [LARGE SCALE GENOMIC DNA]</scope>
</reference>
<sequence>MFSNIKQLVKKISLDSRGSMLLFAMVFGTIAFTLIVMGVTGYAIVENRASVHKHNREMAFQIAEAGVNYYRWHLAHNENDFQDGTGVAGPYVHDYKDKDGDIIGKFSLNITPPSTTSTIVIIESTGWLDIQPNSRRTLRVKLGFPALTDYAFLTNTDVWIGDTEVTHGKFHANGGIRYDGVGDATITSAVPTYICKEHLGCGNQIKPGIWGSGGPVDFWSFPMPAKDFTIVTAKLSGIKDGAVDGGLFLSSSGKEGWHLQFRNDGKINVSKVLTTNCYRGQDVDDDKYVWYCIDIKTEGSAIIYDMPDNGYIYIDDMVWVDGTVNGRATVGTAAGKSIIINGNILYLSKDNGHVLGLIGEKDILIPYNSPDNLEIDAALLAQNGATKRYYYPGNKKTSLITYGSIISAGTWTWSWVSGGGSVVSGYLTTNSTYDANLTYGPPPGFPVGQMYNLVSWEEVSL</sequence>
<keyword evidence="1" id="KW-0812">Transmembrane</keyword>
<name>A0A0G0KHX9_9BACT</name>